<proteinExistence type="predicted"/>
<dbReference type="EMBL" id="ABAW02000024">
    <property type="protein sequence ID" value="EDP10770.1"/>
    <property type="molecule type" value="Genomic_DNA"/>
</dbReference>
<comment type="caution">
    <text evidence="1">The sequence shown here is derived from an EMBL/GenBank/DDBJ whole genome shotgun (WGS) entry which is preliminary data.</text>
</comment>
<dbReference type="STRING" id="428127.EUBDOL_02033"/>
<accession>A8RDR7</accession>
<evidence type="ECO:0000313" key="1">
    <source>
        <dbReference type="EMBL" id="EDP10770.1"/>
    </source>
</evidence>
<reference evidence="1 2" key="1">
    <citation type="submission" date="2007-09" db="EMBL/GenBank/DDBJ databases">
        <title>Draft genome sequence of Eubacterium dolichum (DSM 3991).</title>
        <authorList>
            <person name="Sudarsanam P."/>
            <person name="Ley R."/>
            <person name="Guruge J."/>
            <person name="Turnbaugh P.J."/>
            <person name="Mahowald M."/>
            <person name="Liep D."/>
            <person name="Gordon J."/>
        </authorList>
    </citation>
    <scope>NUCLEOTIDE SEQUENCE [LARGE SCALE GENOMIC DNA]</scope>
    <source>
        <strain evidence="1 2">DSM 3991</strain>
    </source>
</reference>
<sequence>MTFCSPFLSICDFFTKPHIKSIITFHPHKNKELFSVFLKT</sequence>
<protein>
    <submittedName>
        <fullName evidence="1">Uncharacterized protein</fullName>
    </submittedName>
</protein>
<dbReference type="Proteomes" id="UP000004090">
    <property type="component" value="Unassembled WGS sequence"/>
</dbReference>
<dbReference type="AlphaFoldDB" id="A8RDR7"/>
<name>A8RDR7_9FIRM</name>
<reference evidence="1 2" key="2">
    <citation type="submission" date="2007-09" db="EMBL/GenBank/DDBJ databases">
        <authorList>
            <person name="Fulton L."/>
            <person name="Clifton S."/>
            <person name="Fulton B."/>
            <person name="Xu J."/>
            <person name="Minx P."/>
            <person name="Pepin K.H."/>
            <person name="Johnson M."/>
            <person name="Thiruvilangam P."/>
            <person name="Bhonagiri V."/>
            <person name="Nash W.E."/>
            <person name="Mardis E.R."/>
            <person name="Wilson R.K."/>
        </authorList>
    </citation>
    <scope>NUCLEOTIDE SEQUENCE [LARGE SCALE GENOMIC DNA]</scope>
    <source>
        <strain evidence="1 2">DSM 3991</strain>
    </source>
</reference>
<dbReference type="HOGENOM" id="CLU_3289811_0_0_9"/>
<evidence type="ECO:0000313" key="2">
    <source>
        <dbReference type="Proteomes" id="UP000004090"/>
    </source>
</evidence>
<organism evidence="1 2">
    <name type="scientific">Amedibacillus dolichus DSM 3991</name>
    <dbReference type="NCBI Taxonomy" id="428127"/>
    <lineage>
        <taxon>Bacteria</taxon>
        <taxon>Bacillati</taxon>
        <taxon>Bacillota</taxon>
        <taxon>Erysipelotrichia</taxon>
        <taxon>Erysipelotrichales</taxon>
        <taxon>Erysipelotrichaceae</taxon>
        <taxon>Amedibacillus</taxon>
    </lineage>
</organism>
<gene>
    <name evidence="1" type="ORF">EUBDOL_02033</name>
</gene>